<proteinExistence type="inferred from homology"/>
<dbReference type="InterPro" id="IPR006225">
    <property type="entry name" value="PsdUridine_synth_RluC/D"/>
</dbReference>
<evidence type="ECO:0000256" key="2">
    <source>
        <dbReference type="ARBA" id="ARBA00010876"/>
    </source>
</evidence>
<evidence type="ECO:0000256" key="6">
    <source>
        <dbReference type="RuleBase" id="RU362028"/>
    </source>
</evidence>
<dbReference type="Gene3D" id="3.30.2350.10">
    <property type="entry name" value="Pseudouridine synthase"/>
    <property type="match status" value="1"/>
</dbReference>
<dbReference type="GO" id="GO:0003723">
    <property type="term" value="F:RNA binding"/>
    <property type="evidence" value="ECO:0007669"/>
    <property type="project" value="UniProtKB-KW"/>
</dbReference>
<keyword evidence="9" id="KW-1185">Reference proteome</keyword>
<comment type="caution">
    <text evidence="8">The sequence shown here is derived from an EMBL/GenBank/DDBJ whole genome shotgun (WGS) entry which is preliminary data.</text>
</comment>
<evidence type="ECO:0000256" key="1">
    <source>
        <dbReference type="ARBA" id="ARBA00000073"/>
    </source>
</evidence>
<sequence length="300" mass="34225">MVFNISKDDEGKRLDNFLKFEKGFSTRLIKKITKNDCVFINGKIAWADDILKEGDIVEILLKENKEQDIMPEDIPIDIVYEDEDILVVNKPPFMVVHPTKSHQSGTLANGVMNYFNKTKQNCIVRLVNRLDRDTSGLVIIAKSQFAHQAMAKMFEKNKVKKEYIAIVKGKMEGKGTVDLPIDRPSLDSVKRCVIEGGQRAITHYEVIGSSEDVSIVKLILETGRTHQIRVHLSHIGHPILGDELYGEKSNIIQRQALHAFRLTFNKLRGEDLVVCTANIPQDMLEILKKYNLDFQEDTYE</sequence>
<name>I7KX09_9CLOT</name>
<comment type="similarity">
    <text evidence="2 6">Belongs to the pseudouridine synthase RluA family.</text>
</comment>
<dbReference type="PROSITE" id="PS01129">
    <property type="entry name" value="PSI_RLU"/>
    <property type="match status" value="1"/>
</dbReference>
<dbReference type="InterPro" id="IPR006145">
    <property type="entry name" value="PsdUridine_synth_RsuA/RluA"/>
</dbReference>
<gene>
    <name evidence="8" type="ORF">CAAU_2708</name>
</gene>
<dbReference type="eggNOG" id="COG0564">
    <property type="taxonomic scope" value="Bacteria"/>
</dbReference>
<dbReference type="EC" id="5.4.99.-" evidence="6"/>
<keyword evidence="5" id="KW-0694">RNA-binding</keyword>
<dbReference type="SUPFAM" id="SSF55120">
    <property type="entry name" value="Pseudouridine synthase"/>
    <property type="match status" value="1"/>
</dbReference>
<dbReference type="Proteomes" id="UP000007652">
    <property type="component" value="Unassembled WGS sequence"/>
</dbReference>
<dbReference type="SUPFAM" id="SSF55174">
    <property type="entry name" value="Alpha-L RNA-binding motif"/>
    <property type="match status" value="1"/>
</dbReference>
<dbReference type="PANTHER" id="PTHR21600:SF44">
    <property type="entry name" value="RIBOSOMAL LARGE SUBUNIT PSEUDOURIDINE SYNTHASE D"/>
    <property type="match status" value="1"/>
</dbReference>
<dbReference type="InterPro" id="IPR036986">
    <property type="entry name" value="S4_RNA-bd_sf"/>
</dbReference>
<dbReference type="InterPro" id="IPR020103">
    <property type="entry name" value="PsdUridine_synth_cat_dom_sf"/>
</dbReference>
<reference evidence="8 9" key="1">
    <citation type="journal article" date="2011" name="J. Bacteriol.">
        <title>Draft genome sequence of Caloramator australicus strain RC3T, a thermoanaerobe from the Great Artesian Basin of Australia.</title>
        <authorList>
            <person name="Ogg C.D."/>
            <person name="Patel B.K.C."/>
        </authorList>
    </citation>
    <scope>NUCLEOTIDE SEQUENCE [LARGE SCALE GENOMIC DNA]</scope>
    <source>
        <strain evidence="8 9">RC3</strain>
    </source>
</reference>
<evidence type="ECO:0000259" key="7">
    <source>
        <dbReference type="SMART" id="SM00363"/>
    </source>
</evidence>
<keyword evidence="3 6" id="KW-0413">Isomerase</keyword>
<accession>I7KX09</accession>
<dbReference type="GO" id="GO:0000455">
    <property type="term" value="P:enzyme-directed rRNA pseudouridine synthesis"/>
    <property type="evidence" value="ECO:0007669"/>
    <property type="project" value="UniProtKB-ARBA"/>
</dbReference>
<protein>
    <recommendedName>
        <fullName evidence="6">Pseudouridine synthase</fullName>
        <ecNumber evidence="6">5.4.99.-</ecNumber>
    </recommendedName>
</protein>
<dbReference type="SMART" id="SM00363">
    <property type="entry name" value="S4"/>
    <property type="match status" value="1"/>
</dbReference>
<comment type="catalytic activity">
    <reaction evidence="1 6">
        <text>a uridine in RNA = a pseudouridine in RNA</text>
        <dbReference type="Rhea" id="RHEA:48348"/>
        <dbReference type="Rhea" id="RHEA-COMP:12068"/>
        <dbReference type="Rhea" id="RHEA-COMP:12069"/>
        <dbReference type="ChEBI" id="CHEBI:65314"/>
        <dbReference type="ChEBI" id="CHEBI:65315"/>
    </reaction>
</comment>
<evidence type="ECO:0000313" key="9">
    <source>
        <dbReference type="Proteomes" id="UP000007652"/>
    </source>
</evidence>
<organism evidence="8 9">
    <name type="scientific">Caloramator australicus RC3</name>
    <dbReference type="NCBI Taxonomy" id="857293"/>
    <lineage>
        <taxon>Bacteria</taxon>
        <taxon>Bacillati</taxon>
        <taxon>Bacillota</taxon>
        <taxon>Clostridia</taxon>
        <taxon>Eubacteriales</taxon>
        <taxon>Clostridiaceae</taxon>
        <taxon>Caloramator</taxon>
    </lineage>
</organism>
<dbReference type="CDD" id="cd02869">
    <property type="entry name" value="PseudoU_synth_RluA_like"/>
    <property type="match status" value="1"/>
</dbReference>
<comment type="function">
    <text evidence="6">Responsible for synthesis of pseudouridine from uracil.</text>
</comment>
<dbReference type="CDD" id="cd00165">
    <property type="entry name" value="S4"/>
    <property type="match status" value="1"/>
</dbReference>
<dbReference type="Pfam" id="PF00849">
    <property type="entry name" value="PseudoU_synth_2"/>
    <property type="match status" value="1"/>
</dbReference>
<dbReference type="NCBIfam" id="TIGR00005">
    <property type="entry name" value="rluA_subfam"/>
    <property type="match status" value="1"/>
</dbReference>
<dbReference type="InterPro" id="IPR002942">
    <property type="entry name" value="S4_RNA-bd"/>
</dbReference>
<dbReference type="InterPro" id="IPR050188">
    <property type="entry name" value="RluA_PseudoU_synthase"/>
</dbReference>
<dbReference type="Gene3D" id="3.10.290.10">
    <property type="entry name" value="RNA-binding S4 domain"/>
    <property type="match status" value="1"/>
</dbReference>
<evidence type="ECO:0000256" key="5">
    <source>
        <dbReference type="PROSITE-ProRule" id="PRU00182"/>
    </source>
</evidence>
<dbReference type="PANTHER" id="PTHR21600">
    <property type="entry name" value="MITOCHONDRIAL RNA PSEUDOURIDINE SYNTHASE"/>
    <property type="match status" value="1"/>
</dbReference>
<feature type="active site" evidence="4">
    <location>
        <position position="131"/>
    </location>
</feature>
<feature type="domain" description="RNA-binding S4" evidence="7">
    <location>
        <begin position="12"/>
        <end position="75"/>
    </location>
</feature>
<evidence type="ECO:0000313" key="8">
    <source>
        <dbReference type="EMBL" id="CCJ34791.1"/>
    </source>
</evidence>
<dbReference type="GO" id="GO:0120159">
    <property type="term" value="F:rRNA pseudouridine synthase activity"/>
    <property type="evidence" value="ECO:0007669"/>
    <property type="project" value="UniProtKB-ARBA"/>
</dbReference>
<dbReference type="EMBL" id="CAKP01000159">
    <property type="protein sequence ID" value="CCJ34791.1"/>
    <property type="molecule type" value="Genomic_DNA"/>
</dbReference>
<dbReference type="STRING" id="857293.CAAU_2708"/>
<evidence type="ECO:0000256" key="4">
    <source>
        <dbReference type="PIRSR" id="PIRSR606225-1"/>
    </source>
</evidence>
<evidence type="ECO:0000256" key="3">
    <source>
        <dbReference type="ARBA" id="ARBA00023235"/>
    </source>
</evidence>
<dbReference type="RefSeq" id="WP_008910030.1">
    <property type="nucleotide sequence ID" value="NZ_CAKP01000159.1"/>
</dbReference>
<dbReference type="AlphaFoldDB" id="I7KX09"/>
<dbReference type="PROSITE" id="PS50889">
    <property type="entry name" value="S4"/>
    <property type="match status" value="1"/>
</dbReference>
<dbReference type="InterPro" id="IPR006224">
    <property type="entry name" value="PsdUridine_synth_RluA-like_CS"/>
</dbReference>